<dbReference type="FunFam" id="3.20.20.100:FF:000004">
    <property type="entry name" value="Oxidoreductase, aldo/keto reductase"/>
    <property type="match status" value="1"/>
</dbReference>
<evidence type="ECO:0000313" key="4">
    <source>
        <dbReference type="Proteomes" id="UP000054350"/>
    </source>
</evidence>
<dbReference type="eggNOG" id="KOG1575">
    <property type="taxonomic scope" value="Eukaryota"/>
</dbReference>
<reference evidence="3 4" key="1">
    <citation type="submission" date="2009-11" db="EMBL/GenBank/DDBJ databases">
        <title>Annotation of Allomyces macrogynus ATCC 38327.</title>
        <authorList>
            <consortium name="The Broad Institute Genome Sequencing Platform"/>
            <person name="Russ C."/>
            <person name="Cuomo C."/>
            <person name="Burger G."/>
            <person name="Gray M.W."/>
            <person name="Holland P.W.H."/>
            <person name="King N."/>
            <person name="Lang F.B.F."/>
            <person name="Roger A.J."/>
            <person name="Ruiz-Trillo I."/>
            <person name="Young S.K."/>
            <person name="Zeng Q."/>
            <person name="Gargeya S."/>
            <person name="Fitzgerald M."/>
            <person name="Haas B."/>
            <person name="Abouelleil A."/>
            <person name="Alvarado L."/>
            <person name="Arachchi H.M."/>
            <person name="Berlin A."/>
            <person name="Chapman S.B."/>
            <person name="Gearin G."/>
            <person name="Goldberg J."/>
            <person name="Griggs A."/>
            <person name="Gujja S."/>
            <person name="Hansen M."/>
            <person name="Heiman D."/>
            <person name="Howarth C."/>
            <person name="Larimer J."/>
            <person name="Lui A."/>
            <person name="MacDonald P.J.P."/>
            <person name="McCowen C."/>
            <person name="Montmayeur A."/>
            <person name="Murphy C."/>
            <person name="Neiman D."/>
            <person name="Pearson M."/>
            <person name="Priest M."/>
            <person name="Roberts A."/>
            <person name="Saif S."/>
            <person name="Shea T."/>
            <person name="Sisk P."/>
            <person name="Stolte C."/>
            <person name="Sykes S."/>
            <person name="Wortman J."/>
            <person name="Nusbaum C."/>
            <person name="Birren B."/>
        </authorList>
    </citation>
    <scope>NUCLEOTIDE SEQUENCE [LARGE SCALE GENOMIC DNA]</scope>
    <source>
        <strain evidence="3 4">ATCC 38327</strain>
    </source>
</reference>
<accession>A0A0L0RUW1</accession>
<name>A0A0L0RUW1_ALLM3</name>
<dbReference type="InterPro" id="IPR050523">
    <property type="entry name" value="AKR_Detox_Biosynth"/>
</dbReference>
<dbReference type="InterPro" id="IPR036812">
    <property type="entry name" value="NAD(P)_OxRdtase_dom_sf"/>
</dbReference>
<evidence type="ECO:0000313" key="3">
    <source>
        <dbReference type="EMBL" id="KNE54202.1"/>
    </source>
</evidence>
<dbReference type="Pfam" id="PF00248">
    <property type="entry name" value="Aldo_ket_red"/>
    <property type="match status" value="1"/>
</dbReference>
<dbReference type="SUPFAM" id="SSF51430">
    <property type="entry name" value="NAD(P)-linked oxidoreductase"/>
    <property type="match status" value="1"/>
</dbReference>
<dbReference type="OrthoDB" id="37537at2759"/>
<protein>
    <recommendedName>
        <fullName evidence="2">NADP-dependent oxidoreductase domain-containing protein</fullName>
    </recommendedName>
</protein>
<evidence type="ECO:0000256" key="1">
    <source>
        <dbReference type="ARBA" id="ARBA00023002"/>
    </source>
</evidence>
<dbReference type="CDD" id="cd19079">
    <property type="entry name" value="AKR_EcYajO-like"/>
    <property type="match status" value="1"/>
</dbReference>
<dbReference type="Proteomes" id="UP000054350">
    <property type="component" value="Unassembled WGS sequence"/>
</dbReference>
<keyword evidence="1" id="KW-0560">Oxidoreductase</keyword>
<dbReference type="Gene3D" id="3.20.20.100">
    <property type="entry name" value="NADP-dependent oxidoreductase domain"/>
    <property type="match status" value="1"/>
</dbReference>
<gene>
    <name evidence="3" type="ORF">AMAG_00196</name>
</gene>
<proteinExistence type="predicted"/>
<organism evidence="3 4">
    <name type="scientific">Allomyces macrogynus (strain ATCC 38327)</name>
    <name type="common">Allomyces javanicus var. macrogynus</name>
    <dbReference type="NCBI Taxonomy" id="578462"/>
    <lineage>
        <taxon>Eukaryota</taxon>
        <taxon>Fungi</taxon>
        <taxon>Fungi incertae sedis</taxon>
        <taxon>Blastocladiomycota</taxon>
        <taxon>Blastocladiomycetes</taxon>
        <taxon>Blastocladiales</taxon>
        <taxon>Blastocladiaceae</taxon>
        <taxon>Allomyces</taxon>
    </lineage>
</organism>
<dbReference type="InterPro" id="IPR023210">
    <property type="entry name" value="NADP_OxRdtase_dom"/>
</dbReference>
<sequence>MSPTAAAADTTAAEGMVYTRLGQTGLHVSRIILEWDLWVLDADKALPIMKAAWDAGINTFDTADVYSNGESEQILGRFLRKHQIPQSQMIITTKGDFHVAIDDMKMMGLSRKHIFDAVDASLARLGTDYIDLYQIHRWDYNTPIVETMEALHDLVKLGQVCYIGTSSMHAWQFAKAQFIAKQRGWTPFVSMKNLYNAGYREEERDMILLCRDLGVGVITWSPLARSLLTRKTGTVRAKSDMSREFMFGKTNAAECEQTTNDMVVAHVRTIAEKRGVSMARVAIAWLVNRPGVTAPIVGINKPEDIEDMIAALHLQLTADETKEIDDAWAGRVLPEARRRVRVAGRGGLLRQ</sequence>
<dbReference type="GO" id="GO:0016491">
    <property type="term" value="F:oxidoreductase activity"/>
    <property type="evidence" value="ECO:0007669"/>
    <property type="project" value="UniProtKB-KW"/>
</dbReference>
<dbReference type="AlphaFoldDB" id="A0A0L0RUW1"/>
<feature type="domain" description="NADP-dependent oxidoreductase" evidence="2">
    <location>
        <begin position="38"/>
        <end position="328"/>
    </location>
</feature>
<dbReference type="PANTHER" id="PTHR43364">
    <property type="entry name" value="NADH-SPECIFIC METHYLGLYOXAL REDUCTASE-RELATED"/>
    <property type="match status" value="1"/>
</dbReference>
<evidence type="ECO:0000259" key="2">
    <source>
        <dbReference type="Pfam" id="PF00248"/>
    </source>
</evidence>
<dbReference type="GO" id="GO:0005829">
    <property type="term" value="C:cytosol"/>
    <property type="evidence" value="ECO:0007669"/>
    <property type="project" value="UniProtKB-ARBA"/>
</dbReference>
<dbReference type="STRING" id="578462.A0A0L0RUW1"/>
<dbReference type="VEuPathDB" id="FungiDB:AMAG_00196"/>
<dbReference type="OMA" id="ILYLHWP"/>
<dbReference type="EMBL" id="GG745328">
    <property type="protein sequence ID" value="KNE54202.1"/>
    <property type="molecule type" value="Genomic_DNA"/>
</dbReference>
<reference evidence="4" key="2">
    <citation type="submission" date="2009-11" db="EMBL/GenBank/DDBJ databases">
        <title>The Genome Sequence of Allomyces macrogynus strain ATCC 38327.</title>
        <authorList>
            <consortium name="The Broad Institute Genome Sequencing Platform"/>
            <person name="Russ C."/>
            <person name="Cuomo C."/>
            <person name="Shea T."/>
            <person name="Young S.K."/>
            <person name="Zeng Q."/>
            <person name="Koehrsen M."/>
            <person name="Haas B."/>
            <person name="Borodovsky M."/>
            <person name="Guigo R."/>
            <person name="Alvarado L."/>
            <person name="Berlin A."/>
            <person name="Borenstein D."/>
            <person name="Chen Z."/>
            <person name="Engels R."/>
            <person name="Freedman E."/>
            <person name="Gellesch M."/>
            <person name="Goldberg J."/>
            <person name="Griggs A."/>
            <person name="Gujja S."/>
            <person name="Heiman D."/>
            <person name="Hepburn T."/>
            <person name="Howarth C."/>
            <person name="Jen D."/>
            <person name="Larson L."/>
            <person name="Lewis B."/>
            <person name="Mehta T."/>
            <person name="Park D."/>
            <person name="Pearson M."/>
            <person name="Roberts A."/>
            <person name="Saif S."/>
            <person name="Shenoy N."/>
            <person name="Sisk P."/>
            <person name="Stolte C."/>
            <person name="Sykes S."/>
            <person name="Walk T."/>
            <person name="White J."/>
            <person name="Yandava C."/>
            <person name="Burger G."/>
            <person name="Gray M.W."/>
            <person name="Holland P.W.H."/>
            <person name="King N."/>
            <person name="Lang F.B.F."/>
            <person name="Roger A.J."/>
            <person name="Ruiz-Trillo I."/>
            <person name="Lander E."/>
            <person name="Nusbaum C."/>
        </authorList>
    </citation>
    <scope>NUCLEOTIDE SEQUENCE [LARGE SCALE GENOMIC DNA]</scope>
    <source>
        <strain evidence="4">ATCC 38327</strain>
    </source>
</reference>
<keyword evidence="4" id="KW-1185">Reference proteome</keyword>
<dbReference type="PANTHER" id="PTHR43364:SF4">
    <property type="entry name" value="NAD(P)-LINKED OXIDOREDUCTASE SUPERFAMILY PROTEIN"/>
    <property type="match status" value="1"/>
</dbReference>